<feature type="compositionally biased region" description="Basic and acidic residues" evidence="1">
    <location>
        <begin position="57"/>
        <end position="71"/>
    </location>
</feature>
<gene>
    <name evidence="3" type="ORF">B5808_04610</name>
</gene>
<dbReference type="STRING" id="1619308.B5808_04610"/>
<keyword evidence="2" id="KW-1133">Transmembrane helix</keyword>
<feature type="transmembrane region" description="Helical" evidence="2">
    <location>
        <begin position="384"/>
        <end position="405"/>
    </location>
</feature>
<dbReference type="Proteomes" id="UP000192775">
    <property type="component" value="Chromosome"/>
</dbReference>
<proteinExistence type="predicted"/>
<evidence type="ECO:0000313" key="4">
    <source>
        <dbReference type="Proteomes" id="UP000192775"/>
    </source>
</evidence>
<feature type="compositionally biased region" description="Low complexity" evidence="1">
    <location>
        <begin position="94"/>
        <end position="115"/>
    </location>
</feature>
<keyword evidence="4" id="KW-1185">Reference proteome</keyword>
<keyword evidence="2" id="KW-0472">Membrane</keyword>
<reference evidence="3 4" key="1">
    <citation type="submission" date="2017-04" db="EMBL/GenBank/DDBJ databases">
        <authorList>
            <person name="Afonso C.L."/>
            <person name="Miller P.J."/>
            <person name="Scott M.A."/>
            <person name="Spackman E."/>
            <person name="Goraichik I."/>
            <person name="Dimitrov K.M."/>
            <person name="Suarez D.L."/>
            <person name="Swayne D.E."/>
        </authorList>
    </citation>
    <scope>NUCLEOTIDE SEQUENCE [LARGE SCALE GENOMIC DNA]</scope>
    <source>
        <strain evidence="4">XA(T)</strain>
    </source>
</reference>
<evidence type="ECO:0000313" key="3">
    <source>
        <dbReference type="EMBL" id="ARJ04584.1"/>
    </source>
</evidence>
<evidence type="ECO:0000256" key="1">
    <source>
        <dbReference type="SAM" id="MobiDB-lite"/>
    </source>
</evidence>
<keyword evidence="2" id="KW-0812">Transmembrane</keyword>
<sequence length="452" mass="46307">MSTDDRDDRPEFPLRDGAEPAKAGGSGDPAASRDLPDMPIWREPESSTDAPAVPGADDTHAPEESGARDALDSPSSARPAADKGDLPADPAVHVPGAADEPVVGAAAASAPVVDPRPTDPARGSATHDDTAAQDGSAAHDDSAAHADAGEPTTRSPIGGPYVVDGDGAPIADQAKEAYRPRPQGGPYVTSSEPVVDEAGVVMAAGAGEARPTASPSAAPRTPYPAAAFAPSAPTTPIEPEAYPAPVTIATPPEQPRMRGNRGVGTLISLLGTLAFGIVYAGVSFLIISGTVGAEEYLSAFLAFLASAAFIAPAVMFAIAMILLVLIVNRAGWWAYVLGGFLVAVVVYFGAIAGAVGYAYLTGVASGWGAQDQYDFVAALTLDPLTIAAAVVAREVSIWTGAWIAARGRKLKARNAAAREEYARDLEEHERTVAEASRTRSAVGDQPLTTTAW</sequence>
<feature type="compositionally biased region" description="Basic and acidic residues" evidence="1">
    <location>
        <begin position="1"/>
        <end position="19"/>
    </location>
</feature>
<feature type="transmembrane region" description="Helical" evidence="2">
    <location>
        <begin position="332"/>
        <end position="360"/>
    </location>
</feature>
<dbReference type="AlphaFoldDB" id="A0A1X9LHB6"/>
<dbReference type="KEGG" id="cphy:B5808_04610"/>
<accession>A0A1X9LHB6</accession>
<feature type="transmembrane region" description="Helical" evidence="2">
    <location>
        <begin position="299"/>
        <end position="325"/>
    </location>
</feature>
<dbReference type="EMBL" id="CP020715">
    <property type="protein sequence ID" value="ARJ04584.1"/>
    <property type="molecule type" value="Genomic_DNA"/>
</dbReference>
<feature type="region of interest" description="Disordered" evidence="1">
    <location>
        <begin position="432"/>
        <end position="452"/>
    </location>
</feature>
<feature type="compositionally biased region" description="Basic and acidic residues" evidence="1">
    <location>
        <begin position="34"/>
        <end position="45"/>
    </location>
</feature>
<feature type="compositionally biased region" description="Basic and acidic residues" evidence="1">
    <location>
        <begin position="137"/>
        <end position="148"/>
    </location>
</feature>
<feature type="region of interest" description="Disordered" evidence="1">
    <location>
        <begin position="1"/>
        <end position="168"/>
    </location>
</feature>
<feature type="transmembrane region" description="Helical" evidence="2">
    <location>
        <begin position="266"/>
        <end position="287"/>
    </location>
</feature>
<protein>
    <submittedName>
        <fullName evidence="3">Uncharacterized protein</fullName>
    </submittedName>
</protein>
<dbReference type="RefSeq" id="WP_085018725.1">
    <property type="nucleotide sequence ID" value="NZ_BMHD01000001.1"/>
</dbReference>
<evidence type="ECO:0000256" key="2">
    <source>
        <dbReference type="SAM" id="Phobius"/>
    </source>
</evidence>
<organism evidence="3 4">
    <name type="scientific">Cnuibacter physcomitrellae</name>
    <dbReference type="NCBI Taxonomy" id="1619308"/>
    <lineage>
        <taxon>Bacteria</taxon>
        <taxon>Bacillati</taxon>
        <taxon>Actinomycetota</taxon>
        <taxon>Actinomycetes</taxon>
        <taxon>Micrococcales</taxon>
        <taxon>Microbacteriaceae</taxon>
        <taxon>Cnuibacter</taxon>
    </lineage>
</organism>
<name>A0A1X9LHB6_9MICO</name>